<dbReference type="Gene3D" id="1.10.260.40">
    <property type="entry name" value="lambda repressor-like DNA-binding domains"/>
    <property type="match status" value="1"/>
</dbReference>
<reference evidence="2 3" key="1">
    <citation type="submission" date="2012-05" db="EMBL/GenBank/DDBJ databases">
        <title>Finished chromosome of genome of Oscillatoria sp. PCC 7112.</title>
        <authorList>
            <consortium name="US DOE Joint Genome Institute"/>
            <person name="Gugger M."/>
            <person name="Coursin T."/>
            <person name="Rippka R."/>
            <person name="Tandeau De Marsac N."/>
            <person name="Huntemann M."/>
            <person name="Wei C.-L."/>
            <person name="Han J."/>
            <person name="Detter J.C."/>
            <person name="Han C."/>
            <person name="Tapia R."/>
            <person name="Davenport K."/>
            <person name="Daligault H."/>
            <person name="Erkkila T."/>
            <person name="Gu W."/>
            <person name="Munk A.C.C."/>
            <person name="Teshima H."/>
            <person name="Xu Y."/>
            <person name="Chain P."/>
            <person name="Chen A."/>
            <person name="Krypides N."/>
            <person name="Mavromatis K."/>
            <person name="Markowitz V."/>
            <person name="Szeto E."/>
            <person name="Ivanova N."/>
            <person name="Mikhailova N."/>
            <person name="Ovchinnikova G."/>
            <person name="Pagani I."/>
            <person name="Pati A."/>
            <person name="Goodwin L."/>
            <person name="Peters L."/>
            <person name="Pitluck S."/>
            <person name="Woyke T."/>
            <person name="Kerfeld C."/>
        </authorList>
    </citation>
    <scope>NUCLEOTIDE SEQUENCE [LARGE SCALE GENOMIC DNA]</scope>
    <source>
        <strain evidence="2 3">PCC 7112</strain>
    </source>
</reference>
<dbReference type="RefSeq" id="WP_015178699.1">
    <property type="nucleotide sequence ID" value="NZ_CAWLHL010000001.1"/>
</dbReference>
<evidence type="ECO:0000259" key="1">
    <source>
        <dbReference type="Pfam" id="PF01381"/>
    </source>
</evidence>
<dbReference type="SUPFAM" id="SSF47413">
    <property type="entry name" value="lambda repressor-like DNA-binding domains"/>
    <property type="match status" value="1"/>
</dbReference>
<dbReference type="Proteomes" id="UP000010478">
    <property type="component" value="Chromosome"/>
</dbReference>
<dbReference type="STRING" id="179408.Osc7112_5227"/>
<dbReference type="InterPro" id="IPR010982">
    <property type="entry name" value="Lambda_DNA-bd_dom_sf"/>
</dbReference>
<evidence type="ECO:0000313" key="3">
    <source>
        <dbReference type="Proteomes" id="UP000010478"/>
    </source>
</evidence>
<dbReference type="Pfam" id="PF01381">
    <property type="entry name" value="HTH_3"/>
    <property type="match status" value="1"/>
</dbReference>
<dbReference type="InterPro" id="IPR001387">
    <property type="entry name" value="Cro/C1-type_HTH"/>
</dbReference>
<dbReference type="eggNOG" id="COG3093">
    <property type="taxonomic scope" value="Bacteria"/>
</dbReference>
<name>K9VPP8_9CYAN</name>
<dbReference type="HOGENOM" id="CLU_196739_0_0_3"/>
<dbReference type="AlphaFoldDB" id="K9VPP8"/>
<sequence length="90" mass="9933">MIGGMGKAGKALRQVLGTYGISQNRLAVTMGINRSTVYQWVNEVSDPLAEAVTEIVKALENIDEAAAEDFINLYLGRFLEKNDLREEDNS</sequence>
<protein>
    <recommendedName>
        <fullName evidence="1">HTH cro/C1-type domain-containing protein</fullName>
    </recommendedName>
</protein>
<proteinExistence type="predicted"/>
<keyword evidence="3" id="KW-1185">Reference proteome</keyword>
<accession>K9VPP8</accession>
<dbReference type="GO" id="GO:0003677">
    <property type="term" value="F:DNA binding"/>
    <property type="evidence" value="ECO:0007669"/>
    <property type="project" value="InterPro"/>
</dbReference>
<gene>
    <name evidence="2" type="ORF">Osc7112_5227</name>
</gene>
<feature type="domain" description="HTH cro/C1-type" evidence="1">
    <location>
        <begin position="13"/>
        <end position="60"/>
    </location>
</feature>
<dbReference type="KEGG" id="oni:Osc7112_5227"/>
<dbReference type="EMBL" id="CP003614">
    <property type="protein sequence ID" value="AFZ09477.1"/>
    <property type="molecule type" value="Genomic_DNA"/>
</dbReference>
<evidence type="ECO:0000313" key="2">
    <source>
        <dbReference type="EMBL" id="AFZ09477.1"/>
    </source>
</evidence>
<dbReference type="CDD" id="cd00093">
    <property type="entry name" value="HTH_XRE"/>
    <property type="match status" value="1"/>
</dbReference>
<organism evidence="2 3">
    <name type="scientific">Phormidium nigroviride PCC 7112</name>
    <dbReference type="NCBI Taxonomy" id="179408"/>
    <lineage>
        <taxon>Bacteria</taxon>
        <taxon>Bacillati</taxon>
        <taxon>Cyanobacteriota</taxon>
        <taxon>Cyanophyceae</taxon>
        <taxon>Oscillatoriophycideae</taxon>
        <taxon>Oscillatoriales</taxon>
        <taxon>Oscillatoriaceae</taxon>
        <taxon>Phormidium</taxon>
    </lineage>
</organism>